<dbReference type="SFLD" id="SFLDG01082">
    <property type="entry name" value="B12-binding_domain_containing"/>
    <property type="match status" value="1"/>
</dbReference>
<sequence>MRKRKISFETLGCRYNRLESSEMAYELEQAGYALAPSSGDSDVVVINTCSVTSKSAARCRVAVRKAKDANPKALIVVAGCYSETNPDEAIKLPGVDIVLDNLSKFDVAQALKKLNGISPLHIIKKEKRESLEVRPITKMEGRTNAYLNIQSGCGEDCSFCIVKVARGKNRSASSTDIVTQVKRLSESGIKEVALSGINIGEFGKGGKDNLARLVMRILDETDIPRVRLSSINPNNVTDELIDLMASSPRFCRHLHIPLQSGSDSVLKRMNRPYSADMYEDLLNRLAERVPGIGLGADVMAGFPSETENEFHETFNLIERSPLMMLHVFSYSPRKGTEAYIMQNNVSKEIKKKRSALLKGLSIEKNKNMRGRFVGKNMNVLIENKRGKDGFLKGFSDNYLPVALKGPDKIRNEIVSVKILSDSGERLIGEPA</sequence>
<dbReference type="NCBIfam" id="TIGR01579">
    <property type="entry name" value="MiaB-like-C"/>
    <property type="match status" value="1"/>
</dbReference>
<dbReference type="PROSITE" id="PS01278">
    <property type="entry name" value="MTTASE_RADICAL"/>
    <property type="match status" value="1"/>
</dbReference>
<dbReference type="InterPro" id="IPR020612">
    <property type="entry name" value="Methylthiotransferase_CS"/>
</dbReference>
<dbReference type="NCBIfam" id="TIGR00089">
    <property type="entry name" value="MiaB/RimO family radical SAM methylthiotransferase"/>
    <property type="match status" value="1"/>
</dbReference>
<dbReference type="InterPro" id="IPR013848">
    <property type="entry name" value="Methylthiotransferase_N"/>
</dbReference>
<accession>A0A3B1CTQ5</accession>
<feature type="domain" description="MTTase N-terminal" evidence="13">
    <location>
        <begin position="4"/>
        <end position="116"/>
    </location>
</feature>
<evidence type="ECO:0000256" key="6">
    <source>
        <dbReference type="ARBA" id="ARBA00022691"/>
    </source>
</evidence>
<dbReference type="Pfam" id="PF04055">
    <property type="entry name" value="Radical_SAM"/>
    <property type="match status" value="1"/>
</dbReference>
<dbReference type="EMBL" id="UOGA01000226">
    <property type="protein sequence ID" value="VAX22485.1"/>
    <property type="molecule type" value="Genomic_DNA"/>
</dbReference>
<evidence type="ECO:0000256" key="1">
    <source>
        <dbReference type="ARBA" id="ARBA00001966"/>
    </source>
</evidence>
<keyword evidence="6" id="KW-0949">S-adenosyl-L-methionine</keyword>
<dbReference type="InterPro" id="IPR023404">
    <property type="entry name" value="rSAM_horseshoe"/>
</dbReference>
<evidence type="ECO:0000259" key="13">
    <source>
        <dbReference type="PROSITE" id="PS51449"/>
    </source>
</evidence>
<feature type="domain" description="TRAM" evidence="12">
    <location>
        <begin position="370"/>
        <end position="431"/>
    </location>
</feature>
<protein>
    <recommendedName>
        <fullName evidence="3">tRNA (N(6)-L-threonylcarbamoyladenosine(37)-C(2))-methylthiotransferase</fullName>
        <ecNumber evidence="3">2.8.4.5</ecNumber>
    </recommendedName>
    <alternativeName>
        <fullName evidence="10">tRNA-t(6)A37 methylthiotransferase</fullName>
    </alternativeName>
</protein>
<evidence type="ECO:0000256" key="8">
    <source>
        <dbReference type="ARBA" id="ARBA00023004"/>
    </source>
</evidence>
<dbReference type="SUPFAM" id="SSF102114">
    <property type="entry name" value="Radical SAM enzymes"/>
    <property type="match status" value="1"/>
</dbReference>
<dbReference type="GO" id="GO:0046872">
    <property type="term" value="F:metal ion binding"/>
    <property type="evidence" value="ECO:0007669"/>
    <property type="project" value="UniProtKB-KW"/>
</dbReference>
<keyword evidence="9" id="KW-0411">Iron-sulfur</keyword>
<dbReference type="Pfam" id="PF00919">
    <property type="entry name" value="UPF0004"/>
    <property type="match status" value="1"/>
</dbReference>
<evidence type="ECO:0000259" key="12">
    <source>
        <dbReference type="PROSITE" id="PS50926"/>
    </source>
</evidence>
<evidence type="ECO:0000256" key="7">
    <source>
        <dbReference type="ARBA" id="ARBA00022723"/>
    </source>
</evidence>
<dbReference type="AlphaFoldDB" id="A0A3B1CTQ5"/>
<dbReference type="InterPro" id="IPR006467">
    <property type="entry name" value="MiaB-like_bact"/>
</dbReference>
<dbReference type="PANTHER" id="PTHR11918">
    <property type="entry name" value="RADICAL SAM PROTEINS"/>
    <property type="match status" value="1"/>
</dbReference>
<dbReference type="FunFam" id="3.80.30.20:FF:000001">
    <property type="entry name" value="tRNA-2-methylthio-N(6)-dimethylallyladenosine synthase 2"/>
    <property type="match status" value="1"/>
</dbReference>
<evidence type="ECO:0000256" key="3">
    <source>
        <dbReference type="ARBA" id="ARBA00013273"/>
    </source>
</evidence>
<evidence type="ECO:0000256" key="2">
    <source>
        <dbReference type="ARBA" id="ARBA00002399"/>
    </source>
</evidence>
<dbReference type="InterPro" id="IPR007197">
    <property type="entry name" value="rSAM"/>
</dbReference>
<dbReference type="GO" id="GO:0051539">
    <property type="term" value="F:4 iron, 4 sulfur cluster binding"/>
    <property type="evidence" value="ECO:0007669"/>
    <property type="project" value="UniProtKB-KW"/>
</dbReference>
<evidence type="ECO:0000256" key="5">
    <source>
        <dbReference type="ARBA" id="ARBA00022679"/>
    </source>
</evidence>
<dbReference type="InterPro" id="IPR002792">
    <property type="entry name" value="TRAM_dom"/>
</dbReference>
<comment type="cofactor">
    <cofactor evidence="1">
        <name>[4Fe-4S] cluster</name>
        <dbReference type="ChEBI" id="CHEBI:49883"/>
    </cofactor>
</comment>
<keyword evidence="7" id="KW-0479">Metal-binding</keyword>
<dbReference type="SFLD" id="SFLDS00029">
    <property type="entry name" value="Radical_SAM"/>
    <property type="match status" value="1"/>
</dbReference>
<keyword evidence="4" id="KW-0004">4Fe-4S</keyword>
<dbReference type="GO" id="GO:0035598">
    <property type="term" value="F:tRNA (N(6)-L-threonylcarbamoyladenosine(37)-C(2))-methylthiotransferase activity"/>
    <property type="evidence" value="ECO:0007669"/>
    <property type="project" value="UniProtKB-EC"/>
</dbReference>
<evidence type="ECO:0000256" key="11">
    <source>
        <dbReference type="ARBA" id="ARBA00051661"/>
    </source>
</evidence>
<dbReference type="PANTHER" id="PTHR11918:SF45">
    <property type="entry name" value="THREONYLCARBAMOYLADENOSINE TRNA METHYLTHIOTRANSFERASE"/>
    <property type="match status" value="1"/>
</dbReference>
<proteinExistence type="predicted"/>
<dbReference type="InterPro" id="IPR006638">
    <property type="entry name" value="Elp3/MiaA/NifB-like_rSAM"/>
</dbReference>
<comment type="function">
    <text evidence="2">Catalyzes the methylthiolation of N6-threonylcarbamoyladenosine (t(6)A), leading to the formation of 2-methylthio-N6-threonylcarbamoyladenosine (ms(2)t(6)A) at position 37 in tRNAs that read codons beginning with adenine.</text>
</comment>
<dbReference type="SFLD" id="SFLDG01061">
    <property type="entry name" value="methylthiotransferase"/>
    <property type="match status" value="1"/>
</dbReference>
<keyword evidence="8" id="KW-0408">Iron</keyword>
<dbReference type="PROSITE" id="PS51449">
    <property type="entry name" value="MTTASE_N"/>
    <property type="match status" value="1"/>
</dbReference>
<organism evidence="15">
    <name type="scientific">hydrothermal vent metagenome</name>
    <dbReference type="NCBI Taxonomy" id="652676"/>
    <lineage>
        <taxon>unclassified sequences</taxon>
        <taxon>metagenomes</taxon>
        <taxon>ecological metagenomes</taxon>
    </lineage>
</organism>
<dbReference type="PROSITE" id="PS51918">
    <property type="entry name" value="RADICAL_SAM"/>
    <property type="match status" value="1"/>
</dbReference>
<feature type="domain" description="Radical SAM core" evidence="14">
    <location>
        <begin position="139"/>
        <end position="367"/>
    </location>
</feature>
<dbReference type="EC" id="2.8.4.5" evidence="3"/>
<keyword evidence="5 15" id="KW-0808">Transferase</keyword>
<evidence type="ECO:0000259" key="14">
    <source>
        <dbReference type="PROSITE" id="PS51918"/>
    </source>
</evidence>
<dbReference type="InterPro" id="IPR038135">
    <property type="entry name" value="Methylthiotransferase_N_sf"/>
</dbReference>
<dbReference type="CDD" id="cd01335">
    <property type="entry name" value="Radical_SAM"/>
    <property type="match status" value="1"/>
</dbReference>
<evidence type="ECO:0000256" key="9">
    <source>
        <dbReference type="ARBA" id="ARBA00023014"/>
    </source>
</evidence>
<dbReference type="SMART" id="SM00729">
    <property type="entry name" value="Elp3"/>
    <property type="match status" value="1"/>
</dbReference>
<dbReference type="InterPro" id="IPR058240">
    <property type="entry name" value="rSAM_sf"/>
</dbReference>
<gene>
    <name evidence="15" type="ORF">MNBD_NITROSPINAE04-1137</name>
</gene>
<evidence type="ECO:0000256" key="4">
    <source>
        <dbReference type="ARBA" id="ARBA00022485"/>
    </source>
</evidence>
<reference evidence="15" key="1">
    <citation type="submission" date="2018-06" db="EMBL/GenBank/DDBJ databases">
        <authorList>
            <person name="Zhirakovskaya E."/>
        </authorList>
    </citation>
    <scope>NUCLEOTIDE SEQUENCE</scope>
</reference>
<dbReference type="PROSITE" id="PS50926">
    <property type="entry name" value="TRAM"/>
    <property type="match status" value="1"/>
</dbReference>
<dbReference type="Gene3D" id="3.80.30.20">
    <property type="entry name" value="tm_1862 like domain"/>
    <property type="match status" value="1"/>
</dbReference>
<name>A0A3B1CTQ5_9ZZZZ</name>
<evidence type="ECO:0000256" key="10">
    <source>
        <dbReference type="ARBA" id="ARBA00031213"/>
    </source>
</evidence>
<dbReference type="Gene3D" id="3.40.50.12160">
    <property type="entry name" value="Methylthiotransferase, N-terminal domain"/>
    <property type="match status" value="1"/>
</dbReference>
<evidence type="ECO:0000313" key="15">
    <source>
        <dbReference type="EMBL" id="VAX22485.1"/>
    </source>
</evidence>
<dbReference type="InterPro" id="IPR005839">
    <property type="entry name" value="Methylthiotransferase"/>
</dbReference>
<comment type="catalytic activity">
    <reaction evidence="11">
        <text>N(6)-L-threonylcarbamoyladenosine(37) in tRNA + (sulfur carrier)-SH + AH2 + 2 S-adenosyl-L-methionine = 2-methylsulfanyl-N(6)-L-threonylcarbamoyladenosine(37) in tRNA + (sulfur carrier)-H + 5'-deoxyadenosine + L-methionine + A + S-adenosyl-L-homocysteine + 2 H(+)</text>
        <dbReference type="Rhea" id="RHEA:37075"/>
        <dbReference type="Rhea" id="RHEA-COMP:10163"/>
        <dbReference type="Rhea" id="RHEA-COMP:11092"/>
        <dbReference type="Rhea" id="RHEA-COMP:14737"/>
        <dbReference type="Rhea" id="RHEA-COMP:14739"/>
        <dbReference type="ChEBI" id="CHEBI:13193"/>
        <dbReference type="ChEBI" id="CHEBI:15378"/>
        <dbReference type="ChEBI" id="CHEBI:17319"/>
        <dbReference type="ChEBI" id="CHEBI:17499"/>
        <dbReference type="ChEBI" id="CHEBI:29917"/>
        <dbReference type="ChEBI" id="CHEBI:57844"/>
        <dbReference type="ChEBI" id="CHEBI:57856"/>
        <dbReference type="ChEBI" id="CHEBI:59789"/>
        <dbReference type="ChEBI" id="CHEBI:64428"/>
        <dbReference type="ChEBI" id="CHEBI:74418"/>
        <dbReference type="ChEBI" id="CHEBI:74420"/>
        <dbReference type="EC" id="2.8.4.5"/>
    </reaction>
</comment>